<keyword evidence="3" id="KW-1185">Reference proteome</keyword>
<dbReference type="Gene3D" id="1.10.260.80">
    <property type="match status" value="1"/>
</dbReference>
<evidence type="ECO:0000313" key="2">
    <source>
        <dbReference type="EMBL" id="CAK7231921.1"/>
    </source>
</evidence>
<proteinExistence type="predicted"/>
<feature type="region of interest" description="Disordered" evidence="1">
    <location>
        <begin position="1"/>
        <end position="38"/>
    </location>
</feature>
<dbReference type="Proteomes" id="UP001642405">
    <property type="component" value="Unassembled WGS sequence"/>
</dbReference>
<comment type="caution">
    <text evidence="2">The sequence shown here is derived from an EMBL/GenBank/DDBJ whole genome shotgun (WGS) entry which is preliminary data.</text>
</comment>
<dbReference type="Gene3D" id="3.40.50.1000">
    <property type="entry name" value="HAD superfamily/HAD-like"/>
    <property type="match status" value="1"/>
</dbReference>
<sequence>MATPTPPSHAASPHRKQFAPLAGRTAESTISPTPLGHDHQPKVLRGVVFDVDGTLCVPQTYMFGQMREALGITKGTDILDHIYSLPTPEKQREAMESVRNIERAAMASQEAQPGLAALMDYLDARGVPKAICTRNFEQPVLHLLGKFLDGHVFEPIVTRDFRPPKPDPAGILHIARSWGFLRPMAAAASEADVDFDTADVDFDTADHDVVVAEQKEEEEAERSAASSSAGVTQPVREADASALIMVGDSIDDMTAGRKAGAATVLLVNDVNRHLADHEHTDLVISRLDELVDILEKGFVGREIVPSP</sequence>
<dbReference type="PANTHER" id="PTHR43885">
    <property type="entry name" value="HALOACID DEHALOGENASE-LIKE HYDROLASE"/>
    <property type="match status" value="1"/>
</dbReference>
<dbReference type="PANTHER" id="PTHR43885:SF1">
    <property type="entry name" value="SUPERFAMILY HYDROLASE, PUTATIVE (AFU_ORTHOLOGUE AFUA_4G13290)-RELATED"/>
    <property type="match status" value="1"/>
</dbReference>
<dbReference type="SFLD" id="SFLDG01129">
    <property type="entry name" value="C1.5:_HAD__Beta-PGM__Phosphata"/>
    <property type="match status" value="1"/>
</dbReference>
<dbReference type="InterPro" id="IPR036412">
    <property type="entry name" value="HAD-like_sf"/>
</dbReference>
<evidence type="ECO:0000313" key="3">
    <source>
        <dbReference type="Proteomes" id="UP001642405"/>
    </source>
</evidence>
<accession>A0ABP0CLF0</accession>
<evidence type="ECO:0008006" key="4">
    <source>
        <dbReference type="Google" id="ProtNLM"/>
    </source>
</evidence>
<dbReference type="SFLD" id="SFLDS00003">
    <property type="entry name" value="Haloacid_Dehalogenase"/>
    <property type="match status" value="1"/>
</dbReference>
<organism evidence="2 3">
    <name type="scientific">Sporothrix curviconia</name>
    <dbReference type="NCBI Taxonomy" id="1260050"/>
    <lineage>
        <taxon>Eukaryota</taxon>
        <taxon>Fungi</taxon>
        <taxon>Dikarya</taxon>
        <taxon>Ascomycota</taxon>
        <taxon>Pezizomycotina</taxon>
        <taxon>Sordariomycetes</taxon>
        <taxon>Sordariomycetidae</taxon>
        <taxon>Ophiostomatales</taxon>
        <taxon>Ophiostomataceae</taxon>
        <taxon>Sporothrix</taxon>
    </lineage>
</organism>
<dbReference type="Pfam" id="PF00702">
    <property type="entry name" value="Hydrolase"/>
    <property type="match status" value="1"/>
</dbReference>
<dbReference type="Pfam" id="PF13242">
    <property type="entry name" value="Hydrolase_like"/>
    <property type="match status" value="1"/>
</dbReference>
<gene>
    <name evidence="2" type="ORF">SCUCBS95973_008087</name>
</gene>
<protein>
    <recommendedName>
        <fullName evidence="4">HAD superfamily hydrolase</fullName>
    </recommendedName>
</protein>
<dbReference type="EMBL" id="CAWUHB010000061">
    <property type="protein sequence ID" value="CAK7231921.1"/>
    <property type="molecule type" value="Genomic_DNA"/>
</dbReference>
<dbReference type="SUPFAM" id="SSF56784">
    <property type="entry name" value="HAD-like"/>
    <property type="match status" value="1"/>
</dbReference>
<dbReference type="CDD" id="cd01427">
    <property type="entry name" value="HAD_like"/>
    <property type="match status" value="1"/>
</dbReference>
<feature type="region of interest" description="Disordered" evidence="1">
    <location>
        <begin position="214"/>
        <end position="233"/>
    </location>
</feature>
<evidence type="ECO:0000256" key="1">
    <source>
        <dbReference type="SAM" id="MobiDB-lite"/>
    </source>
</evidence>
<name>A0ABP0CLF0_9PEZI</name>
<reference evidence="2 3" key="1">
    <citation type="submission" date="2024-01" db="EMBL/GenBank/DDBJ databases">
        <authorList>
            <person name="Allen C."/>
            <person name="Tagirdzhanova G."/>
        </authorList>
    </citation>
    <scope>NUCLEOTIDE SEQUENCE [LARGE SCALE GENOMIC DNA]</scope>
</reference>
<dbReference type="InterPro" id="IPR023214">
    <property type="entry name" value="HAD_sf"/>
</dbReference>